<sequence>MRYIFLAAFLLASAPATAGEIIITTTPITEWKPVYGRVDTRDLVPARARIGGTIAELLVSEGDSVQPGQRIARIQDDKITYQISSYDAQLVALRAQQERARSELGRGKSLIERGVITVQRLEQLQAELDVTTSQIAAAEAQRSVIVRQQQEGEVLAPAAGRVLTVPTTRGAVVLAGETVATVGSGGFFLRLAIPERHAHMLRLGSDIRIQAGGAETAGRLAKIYPRIENGRVIADVEVAHLNEAFVNARILVQLPVGQRNALLVPAAAMQTRSGIDFVTVLDDGKPVLRAVVPGERLDHDGQPMVEILTGLSAGEKVVTP</sequence>
<keyword evidence="9" id="KW-1185">Reference proteome</keyword>
<name>A0ABW3YVT4_MYCRA</name>
<dbReference type="Proteomes" id="UP001597173">
    <property type="component" value="Unassembled WGS sequence"/>
</dbReference>
<protein>
    <submittedName>
        <fullName evidence="8">Efflux RND transporter periplasmic adaptor subunit</fullName>
    </submittedName>
</protein>
<feature type="signal peptide" evidence="5">
    <location>
        <begin position="1"/>
        <end position="18"/>
    </location>
</feature>
<proteinExistence type="inferred from homology"/>
<dbReference type="RefSeq" id="WP_374837532.1">
    <property type="nucleotide sequence ID" value="NZ_JBHEEW010000005.1"/>
</dbReference>
<feature type="coiled-coil region" evidence="4">
    <location>
        <begin position="83"/>
        <end position="141"/>
    </location>
</feature>
<dbReference type="PANTHER" id="PTHR30469:SF15">
    <property type="entry name" value="HLYD FAMILY OF SECRETION PROTEINS"/>
    <property type="match status" value="1"/>
</dbReference>
<dbReference type="Gene3D" id="2.40.420.20">
    <property type="match status" value="1"/>
</dbReference>
<feature type="chain" id="PRO_5046479606" evidence="5">
    <location>
        <begin position="19"/>
        <end position="320"/>
    </location>
</feature>
<dbReference type="Gene3D" id="1.10.287.470">
    <property type="entry name" value="Helix hairpin bin"/>
    <property type="match status" value="1"/>
</dbReference>
<dbReference type="Pfam" id="PF25917">
    <property type="entry name" value="BSH_RND"/>
    <property type="match status" value="1"/>
</dbReference>
<feature type="domain" description="Multidrug resistance protein MdtA-like C-terminal permuted SH3" evidence="7">
    <location>
        <begin position="260"/>
        <end position="319"/>
    </location>
</feature>
<keyword evidence="3" id="KW-0813">Transport</keyword>
<dbReference type="SUPFAM" id="SSF111369">
    <property type="entry name" value="HlyD-like secretion proteins"/>
    <property type="match status" value="1"/>
</dbReference>
<evidence type="ECO:0000259" key="7">
    <source>
        <dbReference type="Pfam" id="PF25967"/>
    </source>
</evidence>
<dbReference type="InterPro" id="IPR058625">
    <property type="entry name" value="MdtA-like_BSH"/>
</dbReference>
<evidence type="ECO:0000313" key="8">
    <source>
        <dbReference type="EMBL" id="MFD1328037.1"/>
    </source>
</evidence>
<evidence type="ECO:0000256" key="3">
    <source>
        <dbReference type="ARBA" id="ARBA00022448"/>
    </source>
</evidence>
<feature type="domain" description="Multidrug resistance protein MdtA-like barrel-sandwich hybrid" evidence="6">
    <location>
        <begin position="46"/>
        <end position="181"/>
    </location>
</feature>
<comment type="subcellular location">
    <subcellularLocation>
        <location evidence="1">Cell envelope</location>
    </subcellularLocation>
</comment>
<dbReference type="PANTHER" id="PTHR30469">
    <property type="entry name" value="MULTIDRUG RESISTANCE PROTEIN MDTA"/>
    <property type="match status" value="1"/>
</dbReference>
<evidence type="ECO:0000256" key="2">
    <source>
        <dbReference type="ARBA" id="ARBA00009477"/>
    </source>
</evidence>
<comment type="caution">
    <text evidence="8">The sequence shown here is derived from an EMBL/GenBank/DDBJ whole genome shotgun (WGS) entry which is preliminary data.</text>
</comment>
<keyword evidence="5" id="KW-0732">Signal</keyword>
<reference evidence="9" key="1">
    <citation type="journal article" date="2019" name="Int. J. Syst. Evol. Microbiol.">
        <title>The Global Catalogue of Microorganisms (GCM) 10K type strain sequencing project: providing services to taxonomists for standard genome sequencing and annotation.</title>
        <authorList>
            <consortium name="The Broad Institute Genomics Platform"/>
            <consortium name="The Broad Institute Genome Sequencing Center for Infectious Disease"/>
            <person name="Wu L."/>
            <person name="Ma J."/>
        </authorList>
    </citation>
    <scope>NUCLEOTIDE SEQUENCE [LARGE SCALE GENOMIC DNA]</scope>
    <source>
        <strain evidence="9">CCUG 55609</strain>
    </source>
</reference>
<accession>A0ABW3YVT4</accession>
<evidence type="ECO:0000313" key="9">
    <source>
        <dbReference type="Proteomes" id="UP001597173"/>
    </source>
</evidence>
<evidence type="ECO:0000256" key="5">
    <source>
        <dbReference type="SAM" id="SignalP"/>
    </source>
</evidence>
<gene>
    <name evidence="8" type="ORF">ACFQ33_09040</name>
</gene>
<dbReference type="Pfam" id="PF25967">
    <property type="entry name" value="RND-MFP_C"/>
    <property type="match status" value="1"/>
</dbReference>
<dbReference type="InterPro" id="IPR006143">
    <property type="entry name" value="RND_pump_MFP"/>
</dbReference>
<dbReference type="Gene3D" id="2.40.50.100">
    <property type="match status" value="1"/>
</dbReference>
<evidence type="ECO:0000256" key="1">
    <source>
        <dbReference type="ARBA" id="ARBA00004196"/>
    </source>
</evidence>
<dbReference type="EMBL" id="JBHTNF010000004">
    <property type="protein sequence ID" value="MFD1328037.1"/>
    <property type="molecule type" value="Genomic_DNA"/>
</dbReference>
<evidence type="ECO:0000256" key="4">
    <source>
        <dbReference type="SAM" id="Coils"/>
    </source>
</evidence>
<dbReference type="NCBIfam" id="TIGR01730">
    <property type="entry name" value="RND_mfp"/>
    <property type="match status" value="1"/>
</dbReference>
<comment type="similarity">
    <text evidence="2">Belongs to the membrane fusion protein (MFP) (TC 8.A.1) family.</text>
</comment>
<keyword evidence="4" id="KW-0175">Coiled coil</keyword>
<dbReference type="InterPro" id="IPR058627">
    <property type="entry name" value="MdtA-like_C"/>
</dbReference>
<organism evidence="8 9">
    <name type="scientific">Mycoplana ramosa</name>
    <name type="common">Mycoplana bullata</name>
    <dbReference type="NCBI Taxonomy" id="40837"/>
    <lineage>
        <taxon>Bacteria</taxon>
        <taxon>Pseudomonadati</taxon>
        <taxon>Pseudomonadota</taxon>
        <taxon>Alphaproteobacteria</taxon>
        <taxon>Hyphomicrobiales</taxon>
        <taxon>Rhizobiaceae</taxon>
        <taxon>Mycoplana</taxon>
    </lineage>
</organism>
<evidence type="ECO:0000259" key="6">
    <source>
        <dbReference type="Pfam" id="PF25917"/>
    </source>
</evidence>